<dbReference type="InterPro" id="IPR036388">
    <property type="entry name" value="WH-like_DNA-bd_sf"/>
</dbReference>
<keyword evidence="6" id="KW-1185">Reference proteome</keyword>
<sequence>MPDSAEKSSRTPISWDPIPRSRAHELVLDAIEEQVTAGRLAVGDLLPPERELASQLQVSRASVREAIRILESQGALQSQVGSGRSAGTRVTALPSEGLTRLLRMHIGLSNFPLDDVAEARIALERASAMLAAQQAEEPQLAEIDQALETMERSSTVEEFNEADTAFHVAIAEAAGNRLVADLTTAIRSSLKQTILEAFHSHGTPSEVQITLQEQHHRIHAAIREQDPQRSAELVEEHIRFAMETLPMGGHGEC</sequence>
<accession>A0A917ATJ4</accession>
<evidence type="ECO:0000256" key="1">
    <source>
        <dbReference type="ARBA" id="ARBA00023015"/>
    </source>
</evidence>
<dbReference type="InterPro" id="IPR011711">
    <property type="entry name" value="GntR_C"/>
</dbReference>
<keyword evidence="2" id="KW-0238">DNA-binding</keyword>
<evidence type="ECO:0000256" key="3">
    <source>
        <dbReference type="ARBA" id="ARBA00023163"/>
    </source>
</evidence>
<comment type="caution">
    <text evidence="5">The sequence shown here is derived from an EMBL/GenBank/DDBJ whole genome shotgun (WGS) entry which is preliminary data.</text>
</comment>
<dbReference type="Pfam" id="PF00392">
    <property type="entry name" value="GntR"/>
    <property type="match status" value="1"/>
</dbReference>
<evidence type="ECO:0000313" key="6">
    <source>
        <dbReference type="Proteomes" id="UP000633136"/>
    </source>
</evidence>
<dbReference type="EMBL" id="BMIS01000010">
    <property type="protein sequence ID" value="GGE74160.1"/>
    <property type="molecule type" value="Genomic_DNA"/>
</dbReference>
<dbReference type="Gene3D" id="1.20.120.530">
    <property type="entry name" value="GntR ligand-binding domain-like"/>
    <property type="match status" value="1"/>
</dbReference>
<dbReference type="Pfam" id="PF07729">
    <property type="entry name" value="FCD"/>
    <property type="match status" value="1"/>
</dbReference>
<dbReference type="PRINTS" id="PR00035">
    <property type="entry name" value="HTHGNTR"/>
</dbReference>
<proteinExistence type="predicted"/>
<keyword evidence="3" id="KW-0804">Transcription</keyword>
<evidence type="ECO:0000256" key="2">
    <source>
        <dbReference type="ARBA" id="ARBA00023125"/>
    </source>
</evidence>
<dbReference type="SMART" id="SM00895">
    <property type="entry name" value="FCD"/>
    <property type="match status" value="1"/>
</dbReference>
<reference evidence="5" key="2">
    <citation type="submission" date="2020-09" db="EMBL/GenBank/DDBJ databases">
        <authorList>
            <person name="Sun Q."/>
            <person name="Zhou Y."/>
        </authorList>
    </citation>
    <scope>NUCLEOTIDE SEQUENCE</scope>
    <source>
        <strain evidence="5">CGMCC 1.15388</strain>
    </source>
</reference>
<dbReference type="Gene3D" id="1.10.10.10">
    <property type="entry name" value="Winged helix-like DNA-binding domain superfamily/Winged helix DNA-binding domain"/>
    <property type="match status" value="1"/>
</dbReference>
<keyword evidence="1" id="KW-0805">Transcription regulation</keyword>
<organism evidence="5 6">
    <name type="scientific">Nesterenkonia cremea</name>
    <dbReference type="NCBI Taxonomy" id="1882340"/>
    <lineage>
        <taxon>Bacteria</taxon>
        <taxon>Bacillati</taxon>
        <taxon>Actinomycetota</taxon>
        <taxon>Actinomycetes</taxon>
        <taxon>Micrococcales</taxon>
        <taxon>Micrococcaceae</taxon>
        <taxon>Nesterenkonia</taxon>
    </lineage>
</organism>
<dbReference type="InterPro" id="IPR036390">
    <property type="entry name" value="WH_DNA-bd_sf"/>
</dbReference>
<protein>
    <submittedName>
        <fullName evidence="5">GntR family transcriptional regulator</fullName>
    </submittedName>
</protein>
<gene>
    <name evidence="5" type="ORF">GCM10011401_21750</name>
</gene>
<dbReference type="InterPro" id="IPR000524">
    <property type="entry name" value="Tscrpt_reg_HTH_GntR"/>
</dbReference>
<dbReference type="AlphaFoldDB" id="A0A917ATJ4"/>
<dbReference type="RefSeq" id="WP_188685610.1">
    <property type="nucleotide sequence ID" value="NZ_BMIS01000010.1"/>
</dbReference>
<dbReference type="PANTHER" id="PTHR43537:SF5">
    <property type="entry name" value="UXU OPERON TRANSCRIPTIONAL REGULATOR"/>
    <property type="match status" value="1"/>
</dbReference>
<dbReference type="CDD" id="cd07377">
    <property type="entry name" value="WHTH_GntR"/>
    <property type="match status" value="1"/>
</dbReference>
<evidence type="ECO:0000313" key="5">
    <source>
        <dbReference type="EMBL" id="GGE74160.1"/>
    </source>
</evidence>
<dbReference type="GO" id="GO:0003677">
    <property type="term" value="F:DNA binding"/>
    <property type="evidence" value="ECO:0007669"/>
    <property type="project" value="UniProtKB-KW"/>
</dbReference>
<dbReference type="SUPFAM" id="SSF46785">
    <property type="entry name" value="Winged helix' DNA-binding domain"/>
    <property type="match status" value="1"/>
</dbReference>
<evidence type="ECO:0000259" key="4">
    <source>
        <dbReference type="PROSITE" id="PS50949"/>
    </source>
</evidence>
<dbReference type="PANTHER" id="PTHR43537">
    <property type="entry name" value="TRANSCRIPTIONAL REGULATOR, GNTR FAMILY"/>
    <property type="match status" value="1"/>
</dbReference>
<reference evidence="5" key="1">
    <citation type="journal article" date="2014" name="Int. J. Syst. Evol. Microbiol.">
        <title>Complete genome sequence of Corynebacterium casei LMG S-19264T (=DSM 44701T), isolated from a smear-ripened cheese.</title>
        <authorList>
            <consortium name="US DOE Joint Genome Institute (JGI-PGF)"/>
            <person name="Walter F."/>
            <person name="Albersmeier A."/>
            <person name="Kalinowski J."/>
            <person name="Ruckert C."/>
        </authorList>
    </citation>
    <scope>NUCLEOTIDE SEQUENCE</scope>
    <source>
        <strain evidence="5">CGMCC 1.15388</strain>
    </source>
</reference>
<dbReference type="Proteomes" id="UP000633136">
    <property type="component" value="Unassembled WGS sequence"/>
</dbReference>
<dbReference type="PROSITE" id="PS50949">
    <property type="entry name" value="HTH_GNTR"/>
    <property type="match status" value="1"/>
</dbReference>
<dbReference type="InterPro" id="IPR008920">
    <property type="entry name" value="TF_FadR/GntR_C"/>
</dbReference>
<dbReference type="GO" id="GO:0003700">
    <property type="term" value="F:DNA-binding transcription factor activity"/>
    <property type="evidence" value="ECO:0007669"/>
    <property type="project" value="InterPro"/>
</dbReference>
<name>A0A917ATJ4_9MICC</name>
<dbReference type="SUPFAM" id="SSF48008">
    <property type="entry name" value="GntR ligand-binding domain-like"/>
    <property type="match status" value="1"/>
</dbReference>
<feature type="domain" description="HTH gntR-type" evidence="4">
    <location>
        <begin position="21"/>
        <end position="93"/>
    </location>
</feature>
<dbReference type="SMART" id="SM00345">
    <property type="entry name" value="HTH_GNTR"/>
    <property type="match status" value="1"/>
</dbReference>